<dbReference type="Pfam" id="PF00232">
    <property type="entry name" value="Glyco_hydro_1"/>
    <property type="match status" value="1"/>
</dbReference>
<evidence type="ECO:0000313" key="3">
    <source>
        <dbReference type="Proteomes" id="UP000640335"/>
    </source>
</evidence>
<proteinExistence type="predicted"/>
<dbReference type="PANTHER" id="PTHR30185:SF15">
    <property type="entry name" value="CRYPTIC BETA-GLUCOSIDE BGL OPERON ANTITERMINATOR"/>
    <property type="match status" value="1"/>
</dbReference>
<dbReference type="Pfam" id="PF03123">
    <property type="entry name" value="CAT_RBD"/>
    <property type="match status" value="1"/>
</dbReference>
<evidence type="ECO:0000259" key="1">
    <source>
        <dbReference type="PROSITE" id="PS51372"/>
    </source>
</evidence>
<comment type="caution">
    <text evidence="2">The sequence shown here is derived from an EMBL/GenBank/DDBJ whole genome shotgun (WGS) entry which is preliminary data.</text>
</comment>
<dbReference type="InterPro" id="IPR050661">
    <property type="entry name" value="BglG_antiterminators"/>
</dbReference>
<evidence type="ECO:0000313" key="2">
    <source>
        <dbReference type="EMBL" id="MBD7915063.1"/>
    </source>
</evidence>
<protein>
    <submittedName>
        <fullName evidence="2">Family 1 glycosylhydrolase</fullName>
    </submittedName>
</protein>
<name>A0ABR8Q3S5_9CLOT</name>
<keyword evidence="3" id="KW-1185">Reference proteome</keyword>
<dbReference type="SUPFAM" id="SSF50151">
    <property type="entry name" value="SacY-like RNA-binding domain"/>
    <property type="match status" value="1"/>
</dbReference>
<gene>
    <name evidence="2" type="ORF">H9660_07860</name>
</gene>
<organism evidence="2 3">
    <name type="scientific">Clostridium gallinarum</name>
    <dbReference type="NCBI Taxonomy" id="2762246"/>
    <lineage>
        <taxon>Bacteria</taxon>
        <taxon>Bacillati</taxon>
        <taxon>Bacillota</taxon>
        <taxon>Clostridia</taxon>
        <taxon>Eubacteriales</taxon>
        <taxon>Clostridiaceae</taxon>
        <taxon>Clostridium</taxon>
    </lineage>
</organism>
<dbReference type="PANTHER" id="PTHR30185">
    <property type="entry name" value="CRYPTIC BETA-GLUCOSIDE BGL OPERON ANTITERMINATOR"/>
    <property type="match status" value="1"/>
</dbReference>
<dbReference type="InterPro" id="IPR011608">
    <property type="entry name" value="PRD"/>
</dbReference>
<accession>A0ABR8Q3S5</accession>
<dbReference type="PROSITE" id="PS51372">
    <property type="entry name" value="PRD_2"/>
    <property type="match status" value="1"/>
</dbReference>
<dbReference type="EMBL" id="JACSQZ010000023">
    <property type="protein sequence ID" value="MBD7915063.1"/>
    <property type="molecule type" value="Genomic_DNA"/>
</dbReference>
<sequence length="237" mass="27580">MIIKQMLNNNVIIAENEKKEEVVVMGKGLAYGAKKGQVVPEDKIEKIFTNEKGYDFNHFAKLVSEIDLANFDFIESLINYIRESLDKKLNNSIYITLTDHINTLLERAEVGAYVKNTMLWDIKRLYKKEFEISRQVVSKINEKLVSKFDEDYYRIEYLREHIKAMKDAIELDGVEVLGYTSWGCIDLVAASTGQMSKRYGFIYVDRDDDGNGTFKRYKKKSFDWYKKVIASNGEDLE</sequence>
<dbReference type="InterPro" id="IPR036650">
    <property type="entry name" value="CAT_RNA-bd_dom_sf"/>
</dbReference>
<reference evidence="2 3" key="1">
    <citation type="submission" date="2020-08" db="EMBL/GenBank/DDBJ databases">
        <title>A Genomic Blueprint of the Chicken Gut Microbiome.</title>
        <authorList>
            <person name="Gilroy R."/>
            <person name="Ravi A."/>
            <person name="Getino M."/>
            <person name="Pursley I."/>
            <person name="Horton D.L."/>
            <person name="Alikhan N.-F."/>
            <person name="Baker D."/>
            <person name="Gharbi K."/>
            <person name="Hall N."/>
            <person name="Watson M."/>
            <person name="Adriaenssens E.M."/>
            <person name="Foster-Nyarko E."/>
            <person name="Jarju S."/>
            <person name="Secka A."/>
            <person name="Antonio M."/>
            <person name="Oren A."/>
            <person name="Chaudhuri R."/>
            <person name="La Ragione R.M."/>
            <person name="Hildebrand F."/>
            <person name="Pallen M.J."/>
        </authorList>
    </citation>
    <scope>NUCLEOTIDE SEQUENCE [LARGE SCALE GENOMIC DNA]</scope>
    <source>
        <strain evidence="2 3">Sa3CUN1</strain>
    </source>
</reference>
<dbReference type="SMART" id="SM01061">
    <property type="entry name" value="CAT_RBD"/>
    <property type="match status" value="1"/>
</dbReference>
<dbReference type="Gene3D" id="2.30.24.10">
    <property type="entry name" value="CAT RNA-binding domain"/>
    <property type="match status" value="1"/>
</dbReference>
<dbReference type="InterPro" id="IPR001360">
    <property type="entry name" value="Glyco_hydro_1"/>
</dbReference>
<dbReference type="PRINTS" id="PR00131">
    <property type="entry name" value="GLHYDRLASE1"/>
</dbReference>
<dbReference type="Proteomes" id="UP000640335">
    <property type="component" value="Unassembled WGS sequence"/>
</dbReference>
<feature type="domain" description="PRD" evidence="1">
    <location>
        <begin position="65"/>
        <end position="172"/>
    </location>
</feature>
<dbReference type="SUPFAM" id="SSF51445">
    <property type="entry name" value="(Trans)glycosidases"/>
    <property type="match status" value="1"/>
</dbReference>
<dbReference type="Gene3D" id="3.20.20.80">
    <property type="entry name" value="Glycosidases"/>
    <property type="match status" value="1"/>
</dbReference>
<dbReference type="InterPro" id="IPR017853">
    <property type="entry name" value="GH"/>
</dbReference>
<dbReference type="InterPro" id="IPR004341">
    <property type="entry name" value="CAT_RNA-bd_dom"/>
</dbReference>